<organism evidence="2 3">
    <name type="scientific">Gordonia humi</name>
    <dbReference type="NCBI Taxonomy" id="686429"/>
    <lineage>
        <taxon>Bacteria</taxon>
        <taxon>Bacillati</taxon>
        <taxon>Actinomycetota</taxon>
        <taxon>Actinomycetes</taxon>
        <taxon>Mycobacteriales</taxon>
        <taxon>Gordoniaceae</taxon>
        <taxon>Gordonia</taxon>
    </lineage>
</organism>
<dbReference type="EMBL" id="JACIFP010000001">
    <property type="protein sequence ID" value="MBB4136386.1"/>
    <property type="molecule type" value="Genomic_DNA"/>
</dbReference>
<keyword evidence="1" id="KW-0472">Membrane</keyword>
<evidence type="ECO:0000256" key="1">
    <source>
        <dbReference type="SAM" id="Phobius"/>
    </source>
</evidence>
<comment type="caution">
    <text evidence="2">The sequence shown here is derived from an EMBL/GenBank/DDBJ whole genome shotgun (WGS) entry which is preliminary data.</text>
</comment>
<protein>
    <submittedName>
        <fullName evidence="2">ABC-2 type transport system permease protein</fullName>
    </submittedName>
</protein>
<feature type="transmembrane region" description="Helical" evidence="1">
    <location>
        <begin position="194"/>
        <end position="215"/>
    </location>
</feature>
<gene>
    <name evidence="2" type="ORF">BKA16_002938</name>
</gene>
<evidence type="ECO:0000313" key="2">
    <source>
        <dbReference type="EMBL" id="MBB4136386.1"/>
    </source>
</evidence>
<feature type="transmembrane region" description="Helical" evidence="1">
    <location>
        <begin position="165"/>
        <end position="187"/>
    </location>
</feature>
<sequence>MSTMTVPAQTDDVTEPAVPGLGSALRAECIKLFSVRSTWWTLGATVVLGAGLTVVLCAANAEWLASDSADESPGSFITWGMMIAQICAVVIGSLCVTSEYGTRMIQTTFAAVPSRGRVMLAKSVLVGGLMFVLGTVTALIGYVGGNHFLDAHGVGMPLEGDVLRSMYGSGLFLAGIALLSVAFGFLVRHTAGTITIVLAVVLILGNMVMMVPGAFGEWLGKLMPGNAGQAVATPVPFNPDLLAAWPGFAVFLIEVAATLFLAWVMLRRRDA</sequence>
<accession>A0A840F380</accession>
<evidence type="ECO:0000313" key="3">
    <source>
        <dbReference type="Proteomes" id="UP000551501"/>
    </source>
</evidence>
<name>A0A840F380_9ACTN</name>
<keyword evidence="3" id="KW-1185">Reference proteome</keyword>
<feature type="transmembrane region" description="Helical" evidence="1">
    <location>
        <begin position="243"/>
        <end position="266"/>
    </location>
</feature>
<feature type="transmembrane region" description="Helical" evidence="1">
    <location>
        <begin position="124"/>
        <end position="145"/>
    </location>
</feature>
<feature type="transmembrane region" description="Helical" evidence="1">
    <location>
        <begin position="76"/>
        <end position="96"/>
    </location>
</feature>
<proteinExistence type="predicted"/>
<keyword evidence="1" id="KW-0812">Transmembrane</keyword>
<keyword evidence="1" id="KW-1133">Transmembrane helix</keyword>
<dbReference type="Proteomes" id="UP000551501">
    <property type="component" value="Unassembled WGS sequence"/>
</dbReference>
<reference evidence="2 3" key="1">
    <citation type="submission" date="2020-08" db="EMBL/GenBank/DDBJ databases">
        <title>Sequencing the genomes of 1000 actinobacteria strains.</title>
        <authorList>
            <person name="Klenk H.-P."/>
        </authorList>
    </citation>
    <scope>NUCLEOTIDE SEQUENCE [LARGE SCALE GENOMIC DNA]</scope>
    <source>
        <strain evidence="2 3">DSM 45298</strain>
    </source>
</reference>
<dbReference type="RefSeq" id="WP_183371373.1">
    <property type="nucleotide sequence ID" value="NZ_BAABHL010000120.1"/>
</dbReference>
<feature type="transmembrane region" description="Helical" evidence="1">
    <location>
        <begin position="39"/>
        <end position="61"/>
    </location>
</feature>
<dbReference type="AlphaFoldDB" id="A0A840F380"/>